<dbReference type="Proteomes" id="UP001446871">
    <property type="component" value="Unassembled WGS sequence"/>
</dbReference>
<evidence type="ECO:0000256" key="1">
    <source>
        <dbReference type="SAM" id="MobiDB-lite"/>
    </source>
</evidence>
<gene>
    <name evidence="2" type="ORF">PG996_004713</name>
</gene>
<protein>
    <submittedName>
        <fullName evidence="2">Uncharacterized protein</fullName>
    </submittedName>
</protein>
<proteinExistence type="predicted"/>
<comment type="caution">
    <text evidence="2">The sequence shown here is derived from an EMBL/GenBank/DDBJ whole genome shotgun (WGS) entry which is preliminary data.</text>
</comment>
<evidence type="ECO:0000313" key="2">
    <source>
        <dbReference type="EMBL" id="KAK8078543.1"/>
    </source>
</evidence>
<reference evidence="2 3" key="1">
    <citation type="submission" date="2023-01" db="EMBL/GenBank/DDBJ databases">
        <title>Analysis of 21 Apiospora genomes using comparative genomics revels a genus with tremendous synthesis potential of carbohydrate active enzymes and secondary metabolites.</title>
        <authorList>
            <person name="Sorensen T."/>
        </authorList>
    </citation>
    <scope>NUCLEOTIDE SEQUENCE [LARGE SCALE GENOMIC DNA]</scope>
    <source>
        <strain evidence="2 3">CBS 83171</strain>
    </source>
</reference>
<evidence type="ECO:0000313" key="3">
    <source>
        <dbReference type="Proteomes" id="UP001446871"/>
    </source>
</evidence>
<dbReference type="EMBL" id="JAQQWM010000002">
    <property type="protein sequence ID" value="KAK8078543.1"/>
    <property type="molecule type" value="Genomic_DNA"/>
</dbReference>
<name>A0ABR1W8Q3_9PEZI</name>
<accession>A0ABR1W8Q3</accession>
<organism evidence="2 3">
    <name type="scientific">Apiospora saccharicola</name>
    <dbReference type="NCBI Taxonomy" id="335842"/>
    <lineage>
        <taxon>Eukaryota</taxon>
        <taxon>Fungi</taxon>
        <taxon>Dikarya</taxon>
        <taxon>Ascomycota</taxon>
        <taxon>Pezizomycotina</taxon>
        <taxon>Sordariomycetes</taxon>
        <taxon>Xylariomycetidae</taxon>
        <taxon>Amphisphaeriales</taxon>
        <taxon>Apiosporaceae</taxon>
        <taxon>Apiospora</taxon>
    </lineage>
</organism>
<feature type="region of interest" description="Disordered" evidence="1">
    <location>
        <begin position="68"/>
        <end position="87"/>
    </location>
</feature>
<keyword evidence="3" id="KW-1185">Reference proteome</keyword>
<feature type="compositionally biased region" description="Acidic residues" evidence="1">
    <location>
        <begin position="74"/>
        <end position="85"/>
    </location>
</feature>
<sequence>MCVKPPERFQLCYYADAYYGSHPTWSNGNEALTVVVVPHKLDSRFVLTLEISTSISGPKEEVKFCLQDEKDKTEDENEDGAEDETKDGAAVTGYIDVAFALTERAPLAPAVPGGPVEEVTTLAVYSQQVTHCHYETKYDDMMLSLRDDDDDEPEVNAVGVLFGDGKKKPSAADEAAVVARIRSKLSASVYQAVGMPDEVVGSTCVDEIEQDLSACFMLLTYEMYLEAINGAIERLRELCQKYENKQNKTVRYYQRNRFARG</sequence>